<accession>A0A840CZR2</accession>
<dbReference type="PANTHER" id="PTHR37316">
    <property type="entry name" value="TEICHOIC ACID GLYCEROL-PHOSPHATE PRIMASE"/>
    <property type="match status" value="1"/>
</dbReference>
<dbReference type="PANTHER" id="PTHR37316:SF3">
    <property type="entry name" value="TEICHOIC ACID GLYCEROL-PHOSPHATE TRANSFERASE"/>
    <property type="match status" value="1"/>
</dbReference>
<dbReference type="RefSeq" id="WP_044160423.1">
    <property type="nucleotide sequence ID" value="NZ_JACIER010000006.1"/>
</dbReference>
<dbReference type="InterPro" id="IPR007554">
    <property type="entry name" value="Glycerophosphate_synth"/>
</dbReference>
<dbReference type="Proteomes" id="UP000560658">
    <property type="component" value="Unassembled WGS sequence"/>
</dbReference>
<dbReference type="Gene3D" id="3.40.50.12580">
    <property type="match status" value="1"/>
</dbReference>
<sequence>MRIVLFCENKYAIDILYPIYQEAIKSAENQLLWYVHLLKIPDFPLQGKVDYTHDMQQVYDFSPEAIFVPGNIVPYYLPGVKIQVFHGYAAEKKDHWIIRRYFDTYFTQGPYFTKKFKELSAKYGDFEVVETGWPKQDWIKAHMADFDQEREELLKMHGKKQIVLYAPTFSPSLTSVCALKSALLHLVKMEDIVLLLKFHPLMRKEWVDEYKLFAEQNEHIVWVDGFNVTKYQLMSDLMISDTSSTVYEFLLLGRPVITYRTIAKDIYWTNITDATQLPNAFENALYNEEDIVRRRWIVDNYDPHLDGMVCKRMLDAAADYIRRHGVPKERKLNLWRRYTSIKTFGKIKRRGE</sequence>
<organism evidence="1 2">
    <name type="scientific">Bacteroides reticulotermitis</name>
    <dbReference type="NCBI Taxonomy" id="1133319"/>
    <lineage>
        <taxon>Bacteria</taxon>
        <taxon>Pseudomonadati</taxon>
        <taxon>Bacteroidota</taxon>
        <taxon>Bacteroidia</taxon>
        <taxon>Bacteroidales</taxon>
        <taxon>Bacteroidaceae</taxon>
        <taxon>Bacteroides</taxon>
    </lineage>
</organism>
<dbReference type="Pfam" id="PF04464">
    <property type="entry name" value="Glyphos_transf"/>
    <property type="match status" value="1"/>
</dbReference>
<keyword evidence="2" id="KW-1185">Reference proteome</keyword>
<dbReference type="EMBL" id="JACIER010000006">
    <property type="protein sequence ID" value="MBB4044049.1"/>
    <property type="molecule type" value="Genomic_DNA"/>
</dbReference>
<dbReference type="InterPro" id="IPR051612">
    <property type="entry name" value="Teichoic_Acid_Biosynth"/>
</dbReference>
<protein>
    <submittedName>
        <fullName evidence="1">CDP-glycerol glycerophosphotransferase (TagB/SpsB family)</fullName>
    </submittedName>
</protein>
<evidence type="ECO:0000313" key="2">
    <source>
        <dbReference type="Proteomes" id="UP000560658"/>
    </source>
</evidence>
<reference evidence="1" key="1">
    <citation type="submission" date="2020-08" db="EMBL/GenBank/DDBJ databases">
        <title>Genomic Encyclopedia of Type Strains, Phase IV (KMG-IV): sequencing the most valuable type-strain genomes for metagenomic binning, comparative biology and taxonomic classification.</title>
        <authorList>
            <person name="Goeker M."/>
        </authorList>
    </citation>
    <scope>NUCLEOTIDE SEQUENCE [LARGE SCALE GENOMIC DNA]</scope>
    <source>
        <strain evidence="1">DSM 105720</strain>
    </source>
</reference>
<evidence type="ECO:0000313" key="1">
    <source>
        <dbReference type="EMBL" id="MBB4044049.1"/>
    </source>
</evidence>
<comment type="caution">
    <text evidence="1">The sequence shown here is derived from an EMBL/GenBank/DDBJ whole genome shotgun (WGS) entry which is preliminary data.</text>
</comment>
<dbReference type="SUPFAM" id="SSF53756">
    <property type="entry name" value="UDP-Glycosyltransferase/glycogen phosphorylase"/>
    <property type="match status" value="1"/>
</dbReference>
<dbReference type="GO" id="GO:0016020">
    <property type="term" value="C:membrane"/>
    <property type="evidence" value="ECO:0007669"/>
    <property type="project" value="InterPro"/>
</dbReference>
<dbReference type="InterPro" id="IPR043148">
    <property type="entry name" value="TagF_C"/>
</dbReference>
<name>A0A840CZR2_9BACE</name>
<proteinExistence type="predicted"/>
<dbReference type="GO" id="GO:0047355">
    <property type="term" value="F:CDP-glycerol glycerophosphotransferase activity"/>
    <property type="evidence" value="ECO:0007669"/>
    <property type="project" value="InterPro"/>
</dbReference>
<gene>
    <name evidence="1" type="ORF">GGR06_001838</name>
</gene>
<dbReference type="AlphaFoldDB" id="A0A840CZR2"/>